<dbReference type="EMBL" id="JAWDIQ010000003">
    <property type="protein sequence ID" value="MDY0410331.1"/>
    <property type="molecule type" value="Genomic_DNA"/>
</dbReference>
<proteinExistence type="predicted"/>
<reference evidence="2 3" key="1">
    <citation type="submission" date="2023-10" db="EMBL/GenBank/DDBJ databases">
        <title>Virgibacillus soli CC-YMP-6 genome.</title>
        <authorList>
            <person name="Miliotis G."/>
            <person name="Sengupta P."/>
            <person name="Hameed A."/>
            <person name="Chuvochina M."/>
            <person name="Mcdonagh F."/>
            <person name="Simpson A.C."/>
            <person name="Singh N.K."/>
            <person name="Rekha P.D."/>
            <person name="Raman K."/>
            <person name="Hugenholtz P."/>
            <person name="Venkateswaran K."/>
        </authorList>
    </citation>
    <scope>NUCLEOTIDE SEQUENCE [LARGE SCALE GENOMIC DNA]</scope>
    <source>
        <strain evidence="2 3">CC-YMP-6</strain>
    </source>
</reference>
<keyword evidence="1" id="KW-0472">Membrane</keyword>
<evidence type="ECO:0008006" key="4">
    <source>
        <dbReference type="Google" id="ProtNLM"/>
    </source>
</evidence>
<name>A0ABU5CVC3_9BACI</name>
<keyword evidence="1" id="KW-0812">Transmembrane</keyword>
<keyword evidence="3" id="KW-1185">Reference proteome</keyword>
<feature type="transmembrane region" description="Helical" evidence="1">
    <location>
        <begin position="26"/>
        <end position="45"/>
    </location>
</feature>
<dbReference type="Proteomes" id="UP001275315">
    <property type="component" value="Unassembled WGS sequence"/>
</dbReference>
<sequence length="84" mass="9536">MKEENELEQTPKNIEVWEDVVRIRDLIISLTICSVTTMVGYLIAANDPARSLTFGLIGTAVGFIICSMIIKPKRKFTYVENEEE</sequence>
<accession>A0ABU5CVC3</accession>
<organism evidence="2 3">
    <name type="scientific">Paracerasibacillus soli</name>
    <dbReference type="NCBI Taxonomy" id="480284"/>
    <lineage>
        <taxon>Bacteria</taxon>
        <taxon>Bacillati</taxon>
        <taxon>Bacillota</taxon>
        <taxon>Bacilli</taxon>
        <taxon>Bacillales</taxon>
        <taxon>Bacillaceae</taxon>
        <taxon>Paracerasibacillus</taxon>
    </lineage>
</organism>
<keyword evidence="1" id="KW-1133">Transmembrane helix</keyword>
<gene>
    <name evidence="2" type="ORF">RWD45_19490</name>
</gene>
<comment type="caution">
    <text evidence="2">The sequence shown here is derived from an EMBL/GenBank/DDBJ whole genome shotgun (WGS) entry which is preliminary data.</text>
</comment>
<feature type="transmembrane region" description="Helical" evidence="1">
    <location>
        <begin position="51"/>
        <end position="70"/>
    </location>
</feature>
<evidence type="ECO:0000313" key="2">
    <source>
        <dbReference type="EMBL" id="MDY0410331.1"/>
    </source>
</evidence>
<evidence type="ECO:0000313" key="3">
    <source>
        <dbReference type="Proteomes" id="UP001275315"/>
    </source>
</evidence>
<dbReference type="RefSeq" id="WP_320381205.1">
    <property type="nucleotide sequence ID" value="NZ_JAWDIQ010000003.1"/>
</dbReference>
<protein>
    <recommendedName>
        <fullName evidence="4">Heme ABC transporter</fullName>
    </recommendedName>
</protein>
<evidence type="ECO:0000256" key="1">
    <source>
        <dbReference type="SAM" id="Phobius"/>
    </source>
</evidence>